<feature type="domain" description="EAL" evidence="1">
    <location>
        <begin position="1"/>
        <end position="224"/>
    </location>
</feature>
<dbReference type="EMBL" id="JBHTIL010000001">
    <property type="protein sequence ID" value="MFD0925469.1"/>
    <property type="molecule type" value="Genomic_DNA"/>
</dbReference>
<name>A0ABW3G9S0_9NOCA</name>
<dbReference type="Gene3D" id="3.20.20.450">
    <property type="entry name" value="EAL domain"/>
    <property type="match status" value="1"/>
</dbReference>
<protein>
    <submittedName>
        <fullName evidence="2">EAL domain-containing protein</fullName>
    </submittedName>
</protein>
<dbReference type="InterPro" id="IPR035919">
    <property type="entry name" value="EAL_sf"/>
</dbReference>
<comment type="caution">
    <text evidence="2">The sequence shown here is derived from an EMBL/GenBank/DDBJ whole genome shotgun (WGS) entry which is preliminary data.</text>
</comment>
<dbReference type="RefSeq" id="WP_253646585.1">
    <property type="nucleotide sequence ID" value="NZ_BAAAMO010000002.1"/>
</dbReference>
<evidence type="ECO:0000313" key="3">
    <source>
        <dbReference type="Proteomes" id="UP001597068"/>
    </source>
</evidence>
<reference evidence="3" key="1">
    <citation type="journal article" date="2019" name="Int. J. Syst. Evol. Microbiol.">
        <title>The Global Catalogue of Microorganisms (GCM) 10K type strain sequencing project: providing services to taxonomists for standard genome sequencing and annotation.</title>
        <authorList>
            <consortium name="The Broad Institute Genomics Platform"/>
            <consortium name="The Broad Institute Genome Sequencing Center for Infectious Disease"/>
            <person name="Wu L."/>
            <person name="Ma J."/>
        </authorList>
    </citation>
    <scope>NUCLEOTIDE SEQUENCE [LARGE SCALE GENOMIC DNA]</scope>
    <source>
        <strain evidence="3">CCUG 50873</strain>
    </source>
</reference>
<dbReference type="Pfam" id="PF00563">
    <property type="entry name" value="EAL"/>
    <property type="match status" value="1"/>
</dbReference>
<dbReference type="InterPro" id="IPR019278">
    <property type="entry name" value="DICT_dom"/>
</dbReference>
<evidence type="ECO:0000313" key="2">
    <source>
        <dbReference type="EMBL" id="MFD0925469.1"/>
    </source>
</evidence>
<proteinExistence type="predicted"/>
<dbReference type="InterPro" id="IPR001633">
    <property type="entry name" value="EAL_dom"/>
</dbReference>
<accession>A0ABW3G9S0</accession>
<gene>
    <name evidence="2" type="ORF">ACFQ04_06935</name>
</gene>
<dbReference type="Pfam" id="PF10069">
    <property type="entry name" value="DICT"/>
    <property type="match status" value="1"/>
</dbReference>
<dbReference type="PROSITE" id="PS50883">
    <property type="entry name" value="EAL"/>
    <property type="match status" value="1"/>
</dbReference>
<keyword evidence="3" id="KW-1185">Reference proteome</keyword>
<dbReference type="Proteomes" id="UP001597068">
    <property type="component" value="Unassembled WGS sequence"/>
</dbReference>
<sequence length="389" mass="41906">MQFAPVRRLSDGALAAAELRLRGSGHTRIRKTEDLLRAASLMSQQMPVRSATPSAAPGVATAVDVADALPLLVSIDLDITSTFTDSDLHPLSKVVVCVSPDDVIAHPHRCLATIVEARELGRLICVDDMGSADNALAMLPLIEPDIIITPRELLARMVEPEMADLANALQAYVERSHAVIVAEGVDTEDLREAALTVGASYGVGALYPASTDPLGMIDGPVVPLPETPVWNTPRTDLPTPYAIASQGVRPRRGTKQLLIEMSKTLEAQAAGVGHSMIVIGTFQHKRHFTTETSKRWHLLSEATGFAGVYGVGLEDRIEGNVQHAPLEPEDDLVNEWTVAVLGPHYAALLSARDLHDNGPDLDRTFDFVQSFDRVTVTQAVNSILSRFTG</sequence>
<organism evidence="2 3">
    <name type="scientific">Williamsia deligens</name>
    <dbReference type="NCBI Taxonomy" id="321325"/>
    <lineage>
        <taxon>Bacteria</taxon>
        <taxon>Bacillati</taxon>
        <taxon>Actinomycetota</taxon>
        <taxon>Actinomycetes</taxon>
        <taxon>Mycobacteriales</taxon>
        <taxon>Nocardiaceae</taxon>
        <taxon>Williamsia</taxon>
    </lineage>
</organism>
<evidence type="ECO:0000259" key="1">
    <source>
        <dbReference type="PROSITE" id="PS50883"/>
    </source>
</evidence>
<dbReference type="SUPFAM" id="SSF141868">
    <property type="entry name" value="EAL domain-like"/>
    <property type="match status" value="1"/>
</dbReference>